<evidence type="ECO:0000256" key="1">
    <source>
        <dbReference type="SAM" id="Phobius"/>
    </source>
</evidence>
<gene>
    <name evidence="2" type="ORF">LRLP16767_LR3C6_01483</name>
</gene>
<protein>
    <submittedName>
        <fullName evidence="2">Mobile element protein</fullName>
    </submittedName>
</protein>
<dbReference type="Pfam" id="PF05717">
    <property type="entry name" value="TnpB_IS66"/>
    <property type="match status" value="1"/>
</dbReference>
<feature type="transmembrane region" description="Helical" evidence="1">
    <location>
        <begin position="26"/>
        <end position="48"/>
    </location>
</feature>
<proteinExistence type="predicted"/>
<keyword evidence="1" id="KW-1133">Transmembrane helix</keyword>
<reference evidence="2" key="1">
    <citation type="submission" date="2015-10" db="EMBL/GenBank/DDBJ databases">
        <authorList>
            <person name="Gilbert D.G."/>
        </authorList>
    </citation>
    <scope>NUCLEOTIDE SEQUENCE</scope>
    <source>
        <strain evidence="2">3c6</strain>
    </source>
</reference>
<sequence length="76" mass="9224">MLVNWHNTDHIYLICRKLDMRKSIDGLAMVMTENYGLELIINLLFLFFGGRNDLFKGLFWNCEYTFYTSIKYCYEY</sequence>
<dbReference type="AlphaFoldDB" id="A0A0U5F4V4"/>
<organism evidence="2">
    <name type="scientific">Limosilactobacillus reuteri</name>
    <name type="common">Lactobacillus reuteri</name>
    <dbReference type="NCBI Taxonomy" id="1598"/>
    <lineage>
        <taxon>Bacteria</taxon>
        <taxon>Bacillati</taxon>
        <taxon>Bacillota</taxon>
        <taxon>Bacilli</taxon>
        <taxon>Lactobacillales</taxon>
        <taxon>Lactobacillaceae</taxon>
        <taxon>Limosilactobacillus</taxon>
    </lineage>
</organism>
<keyword evidence="1" id="KW-0472">Membrane</keyword>
<keyword evidence="1" id="KW-0812">Transmembrane</keyword>
<accession>A0A0U5F4V4</accession>
<name>A0A0U5F4V4_LIMRT</name>
<dbReference type="InterPro" id="IPR008878">
    <property type="entry name" value="Transposase_IS66_Orf2"/>
</dbReference>
<evidence type="ECO:0000313" key="2">
    <source>
        <dbReference type="EMBL" id="CUR39516.1"/>
    </source>
</evidence>
<dbReference type="EMBL" id="LN887453">
    <property type="protein sequence ID" value="CUR39516.1"/>
    <property type="molecule type" value="Genomic_DNA"/>
</dbReference>